<protein>
    <submittedName>
        <fullName evidence="2">GNAT family N-acetyltransferase</fullName>
    </submittedName>
</protein>
<feature type="domain" description="N-acetyltransferase" evidence="1">
    <location>
        <begin position="12"/>
        <end position="144"/>
    </location>
</feature>
<dbReference type="CDD" id="cd04301">
    <property type="entry name" value="NAT_SF"/>
    <property type="match status" value="1"/>
</dbReference>
<organism evidence="2 3">
    <name type="scientific">Chryseosolibacter histidini</name>
    <dbReference type="NCBI Taxonomy" id="2782349"/>
    <lineage>
        <taxon>Bacteria</taxon>
        <taxon>Pseudomonadati</taxon>
        <taxon>Bacteroidota</taxon>
        <taxon>Cytophagia</taxon>
        <taxon>Cytophagales</taxon>
        <taxon>Chryseotaleaceae</taxon>
        <taxon>Chryseosolibacter</taxon>
    </lineage>
</organism>
<comment type="caution">
    <text evidence="2">The sequence shown here is derived from an EMBL/GenBank/DDBJ whole genome shotgun (WGS) entry which is preliminary data.</text>
</comment>
<dbReference type="InterPro" id="IPR000182">
    <property type="entry name" value="GNAT_dom"/>
</dbReference>
<dbReference type="Gene3D" id="3.40.630.30">
    <property type="match status" value="1"/>
</dbReference>
<dbReference type="Pfam" id="PF13508">
    <property type="entry name" value="Acetyltransf_7"/>
    <property type="match status" value="1"/>
</dbReference>
<evidence type="ECO:0000313" key="2">
    <source>
        <dbReference type="EMBL" id="MBT1699445.1"/>
    </source>
</evidence>
<dbReference type="SUPFAM" id="SSF55729">
    <property type="entry name" value="Acyl-CoA N-acyltransferases (Nat)"/>
    <property type="match status" value="1"/>
</dbReference>
<name>A0AAP2GQY0_9BACT</name>
<dbReference type="GO" id="GO:0016747">
    <property type="term" value="F:acyltransferase activity, transferring groups other than amino-acyl groups"/>
    <property type="evidence" value="ECO:0007669"/>
    <property type="project" value="InterPro"/>
</dbReference>
<dbReference type="InterPro" id="IPR016181">
    <property type="entry name" value="Acyl_CoA_acyltransferase"/>
</dbReference>
<dbReference type="PANTHER" id="PTHR43233:SF1">
    <property type="entry name" value="FAMILY N-ACETYLTRANSFERASE, PUTATIVE (AFU_ORTHOLOGUE AFUA_6G03350)-RELATED"/>
    <property type="match status" value="1"/>
</dbReference>
<evidence type="ECO:0000313" key="3">
    <source>
        <dbReference type="Proteomes" id="UP001319200"/>
    </source>
</evidence>
<dbReference type="InterPro" id="IPR053144">
    <property type="entry name" value="Acetyltransferase_Butenolide"/>
</dbReference>
<evidence type="ECO:0000259" key="1">
    <source>
        <dbReference type="PROSITE" id="PS51186"/>
    </source>
</evidence>
<gene>
    <name evidence="2" type="ORF">KK083_21285</name>
</gene>
<dbReference type="RefSeq" id="WP_254167402.1">
    <property type="nucleotide sequence ID" value="NZ_JAHESF010000025.1"/>
</dbReference>
<dbReference type="AlphaFoldDB" id="A0AAP2GQY0"/>
<proteinExistence type="predicted"/>
<sequence length="152" mass="17498">MNVSHEQFHKGFHFSTDKALLDLPYIHAFLSERSYWAIGVPLEIVKRSVENSISIGIYENKKQVGFARVVTDLATFGYLADVFIDEAYRGKGLSKALVAFIFSFEELKFLRRFILATKDAHSLYAKYGFNPLKSPERFMEIARPDIYKQFAS</sequence>
<dbReference type="Proteomes" id="UP001319200">
    <property type="component" value="Unassembled WGS sequence"/>
</dbReference>
<dbReference type="PANTHER" id="PTHR43233">
    <property type="entry name" value="FAMILY N-ACETYLTRANSFERASE, PUTATIVE (AFU_ORTHOLOGUE AFUA_6G03350)-RELATED"/>
    <property type="match status" value="1"/>
</dbReference>
<dbReference type="EMBL" id="JAHESF010000025">
    <property type="protein sequence ID" value="MBT1699445.1"/>
    <property type="molecule type" value="Genomic_DNA"/>
</dbReference>
<dbReference type="PROSITE" id="PS51186">
    <property type="entry name" value="GNAT"/>
    <property type="match status" value="1"/>
</dbReference>
<keyword evidence="3" id="KW-1185">Reference proteome</keyword>
<accession>A0AAP2GQY0</accession>
<reference evidence="2 3" key="1">
    <citation type="submission" date="2021-05" db="EMBL/GenBank/DDBJ databases">
        <title>A Polyphasic approach of four new species of the genus Ohtaekwangia: Ohtaekwangia histidinii sp. nov., Ohtaekwangia cretensis sp. nov., Ohtaekwangia indiensis sp. nov., Ohtaekwangia reichenbachii sp. nov. from diverse environment.</title>
        <authorList>
            <person name="Octaviana S."/>
        </authorList>
    </citation>
    <scope>NUCLEOTIDE SEQUENCE [LARGE SCALE GENOMIC DNA]</scope>
    <source>
        <strain evidence="2 3">PWU4</strain>
    </source>
</reference>